<accession>A0ABR6REB6</accession>
<evidence type="ECO:0000256" key="4">
    <source>
        <dbReference type="ARBA" id="ARBA00022989"/>
    </source>
</evidence>
<evidence type="ECO:0000313" key="7">
    <source>
        <dbReference type="EMBL" id="MBB6577484.1"/>
    </source>
</evidence>
<sequence>MEWLAVISITILAVISPGPDFAMVTRCSLLYGKRIGMLVAWGIALGVQVHVCYSMLGVAWLLQHSPAWFTAFKLVGAAYLVWVGWQTLRSPALPAATDGPEGTHSQVQTGSMTPWAAVRTGFFTNALNPKTTLFVVSVFSQVVQPGAPSWVLVGYGLFISVAHGAWFTAVACVLATPSIRNRVLQKAQWLNRGIGAVLMAMGIALALAR</sequence>
<evidence type="ECO:0000313" key="8">
    <source>
        <dbReference type="Proteomes" id="UP000562492"/>
    </source>
</evidence>
<comment type="subcellular location">
    <subcellularLocation>
        <location evidence="1">Cell membrane</location>
        <topology evidence="1">Multi-pass membrane protein</topology>
    </subcellularLocation>
</comment>
<dbReference type="RefSeq" id="WP_418903827.1">
    <property type="nucleotide sequence ID" value="NZ_JACHKZ010000007.1"/>
</dbReference>
<feature type="transmembrane region" description="Helical" evidence="6">
    <location>
        <begin position="189"/>
        <end position="208"/>
    </location>
</feature>
<evidence type="ECO:0000256" key="3">
    <source>
        <dbReference type="ARBA" id="ARBA00022692"/>
    </source>
</evidence>
<feature type="transmembrane region" description="Helical" evidence="6">
    <location>
        <begin position="38"/>
        <end position="62"/>
    </location>
</feature>
<dbReference type="PANTHER" id="PTHR30086">
    <property type="entry name" value="ARGININE EXPORTER PROTEIN ARGO"/>
    <property type="match status" value="1"/>
</dbReference>
<dbReference type="Proteomes" id="UP000562492">
    <property type="component" value="Unassembled WGS sequence"/>
</dbReference>
<keyword evidence="3 6" id="KW-0812">Transmembrane</keyword>
<evidence type="ECO:0000256" key="2">
    <source>
        <dbReference type="ARBA" id="ARBA00022475"/>
    </source>
</evidence>
<dbReference type="PANTHER" id="PTHR30086:SF21">
    <property type="entry name" value="TRANSPORT PROTEIN"/>
    <property type="match status" value="1"/>
</dbReference>
<dbReference type="EMBL" id="JACHKZ010000007">
    <property type="protein sequence ID" value="MBB6577484.1"/>
    <property type="molecule type" value="Genomic_DNA"/>
</dbReference>
<feature type="transmembrane region" description="Helical" evidence="6">
    <location>
        <begin position="67"/>
        <end position="85"/>
    </location>
</feature>
<keyword evidence="8" id="KW-1185">Reference proteome</keyword>
<dbReference type="InterPro" id="IPR001123">
    <property type="entry name" value="LeuE-type"/>
</dbReference>
<dbReference type="PIRSF" id="PIRSF006324">
    <property type="entry name" value="LeuE"/>
    <property type="match status" value="1"/>
</dbReference>
<keyword evidence="5 6" id="KW-0472">Membrane</keyword>
<reference evidence="7 8" key="1">
    <citation type="submission" date="2020-08" db="EMBL/GenBank/DDBJ databases">
        <title>Functional genomics of gut bacteria from endangered species of beetles.</title>
        <authorList>
            <person name="Carlos-Shanley C."/>
        </authorList>
    </citation>
    <scope>NUCLEOTIDE SEQUENCE [LARGE SCALE GENOMIC DNA]</scope>
    <source>
        <strain evidence="7 8">S00124</strain>
    </source>
</reference>
<gene>
    <name evidence="7" type="ORF">HNP33_001540</name>
</gene>
<evidence type="ECO:0000256" key="1">
    <source>
        <dbReference type="ARBA" id="ARBA00004651"/>
    </source>
</evidence>
<dbReference type="Pfam" id="PF01810">
    <property type="entry name" value="LysE"/>
    <property type="match status" value="1"/>
</dbReference>
<comment type="caution">
    <text evidence="7">The sequence shown here is derived from an EMBL/GenBank/DDBJ whole genome shotgun (WGS) entry which is preliminary data.</text>
</comment>
<keyword evidence="2" id="KW-1003">Cell membrane</keyword>
<keyword evidence="4 6" id="KW-1133">Transmembrane helix</keyword>
<organism evidence="7 8">
    <name type="scientific">Comamonas odontotermitis</name>
    <dbReference type="NCBI Taxonomy" id="379895"/>
    <lineage>
        <taxon>Bacteria</taxon>
        <taxon>Pseudomonadati</taxon>
        <taxon>Pseudomonadota</taxon>
        <taxon>Betaproteobacteria</taxon>
        <taxon>Burkholderiales</taxon>
        <taxon>Comamonadaceae</taxon>
        <taxon>Comamonas</taxon>
    </lineage>
</organism>
<feature type="transmembrane region" description="Helical" evidence="6">
    <location>
        <begin position="152"/>
        <end position="177"/>
    </location>
</feature>
<protein>
    <submittedName>
        <fullName evidence="7">RhtB (Resistance to homoserine/threonine) family protein</fullName>
    </submittedName>
</protein>
<evidence type="ECO:0000256" key="6">
    <source>
        <dbReference type="SAM" id="Phobius"/>
    </source>
</evidence>
<evidence type="ECO:0000256" key="5">
    <source>
        <dbReference type="ARBA" id="ARBA00023136"/>
    </source>
</evidence>
<name>A0ABR6REB6_9BURK</name>
<proteinExistence type="predicted"/>